<dbReference type="Pfam" id="PF13649">
    <property type="entry name" value="Methyltransf_25"/>
    <property type="match status" value="1"/>
</dbReference>
<dbReference type="GO" id="GO:0008168">
    <property type="term" value="F:methyltransferase activity"/>
    <property type="evidence" value="ECO:0007669"/>
    <property type="project" value="UniProtKB-KW"/>
</dbReference>
<dbReference type="KEGG" id="glj:GKIL_1257"/>
<accession>U5QF57</accession>
<dbReference type="STRING" id="1183438.GKIL_1257"/>
<dbReference type="PANTHER" id="PTHR43464:SF92">
    <property type="entry name" value="SLR1071 PROTEIN"/>
    <property type="match status" value="1"/>
</dbReference>
<evidence type="ECO:0000313" key="3">
    <source>
        <dbReference type="Proteomes" id="UP000017396"/>
    </source>
</evidence>
<dbReference type="RefSeq" id="WP_023172593.1">
    <property type="nucleotide sequence ID" value="NC_022600.1"/>
</dbReference>
<dbReference type="CDD" id="cd02440">
    <property type="entry name" value="AdoMet_MTases"/>
    <property type="match status" value="1"/>
</dbReference>
<name>U5QF57_GLOK1</name>
<gene>
    <name evidence="2" type="primary">ubiE</name>
    <name evidence="2" type="ORF">GKIL_1257</name>
</gene>
<dbReference type="PANTHER" id="PTHR43464">
    <property type="entry name" value="METHYLTRANSFERASE"/>
    <property type="match status" value="1"/>
</dbReference>
<dbReference type="AlphaFoldDB" id="U5QF57"/>
<dbReference type="Proteomes" id="UP000017396">
    <property type="component" value="Chromosome"/>
</dbReference>
<evidence type="ECO:0000313" key="2">
    <source>
        <dbReference type="EMBL" id="AGY57503.1"/>
    </source>
</evidence>
<evidence type="ECO:0000259" key="1">
    <source>
        <dbReference type="Pfam" id="PF13649"/>
    </source>
</evidence>
<dbReference type="EMBL" id="CP003587">
    <property type="protein sequence ID" value="AGY57503.1"/>
    <property type="molecule type" value="Genomic_DNA"/>
</dbReference>
<keyword evidence="2" id="KW-0808">Transferase</keyword>
<keyword evidence="2" id="KW-0489">Methyltransferase</keyword>
<dbReference type="HOGENOM" id="CLU_069129_2_0_3"/>
<reference evidence="2 3" key="1">
    <citation type="journal article" date="2013" name="PLoS ONE">
        <title>Cultivation and Complete Genome Sequencing of Gloeobacter kilaueensis sp. nov., from a Lava Cave in Kilauea Caldera, Hawai'i.</title>
        <authorList>
            <person name="Saw J.H."/>
            <person name="Schatz M."/>
            <person name="Brown M.V."/>
            <person name="Kunkel D.D."/>
            <person name="Foster J.S."/>
            <person name="Shick H."/>
            <person name="Christensen S."/>
            <person name="Hou S."/>
            <person name="Wan X."/>
            <person name="Donachie S.P."/>
        </authorList>
    </citation>
    <scope>NUCLEOTIDE SEQUENCE [LARGE SCALE GENOMIC DNA]</scope>
    <source>
        <strain evidence="3">JS</strain>
    </source>
</reference>
<sequence>MASHTLALENYEDDLLARLYDSEYDSFDEDLSFYQEHLVPGEVLELACGSGRLGARLAVAGRRVVGLDLSAAMIRRARKRHLPLPGCEWLLGDMRHFDLGRLFANIAIAFSGLGFLVDAPDRRACLRCCSRHLRPGGRLILDLLPAGAGGTDGTLAGGSIRDPVTGALFAKKTRITREPEIVTIRYCWQSEAMTLTQTLHLKKLTRAQIEAELEEAGLFALEYYGDYRSNPLTDRSPRLLIVATTSKADAA</sequence>
<dbReference type="InterPro" id="IPR041698">
    <property type="entry name" value="Methyltransf_25"/>
</dbReference>
<proteinExistence type="predicted"/>
<dbReference type="Gene3D" id="2.20.130.10">
    <property type="entry name" value="CAC2371-like domains"/>
    <property type="match status" value="1"/>
</dbReference>
<dbReference type="GO" id="GO:0032259">
    <property type="term" value="P:methylation"/>
    <property type="evidence" value="ECO:0007669"/>
    <property type="project" value="UniProtKB-KW"/>
</dbReference>
<protein>
    <submittedName>
        <fullName evidence="2">Methyltransferase</fullName>
    </submittedName>
</protein>
<feature type="domain" description="Methyltransferase" evidence="1">
    <location>
        <begin position="43"/>
        <end position="137"/>
    </location>
</feature>
<dbReference type="InterPro" id="IPR029063">
    <property type="entry name" value="SAM-dependent_MTases_sf"/>
</dbReference>
<keyword evidence="3" id="KW-1185">Reference proteome</keyword>
<dbReference type="OrthoDB" id="9779104at2"/>
<dbReference type="SUPFAM" id="SSF53335">
    <property type="entry name" value="S-adenosyl-L-methionine-dependent methyltransferases"/>
    <property type="match status" value="1"/>
</dbReference>
<dbReference type="Gene3D" id="3.40.50.150">
    <property type="entry name" value="Vaccinia Virus protein VP39"/>
    <property type="match status" value="1"/>
</dbReference>
<organism evidence="2 3">
    <name type="scientific">Gloeobacter kilaueensis (strain ATCC BAA-2537 / CCAP 1431/1 / ULC 316 / JS1)</name>
    <dbReference type="NCBI Taxonomy" id="1183438"/>
    <lineage>
        <taxon>Bacteria</taxon>
        <taxon>Bacillati</taxon>
        <taxon>Cyanobacteriota</taxon>
        <taxon>Cyanophyceae</taxon>
        <taxon>Gloeobacterales</taxon>
        <taxon>Gloeobacteraceae</taxon>
        <taxon>Gloeobacter</taxon>
    </lineage>
</organism>
<dbReference type="eggNOG" id="COG2226">
    <property type="taxonomic scope" value="Bacteria"/>
</dbReference>